<dbReference type="InterPro" id="IPR001155">
    <property type="entry name" value="OxRdtase_FMN_N"/>
</dbReference>
<keyword evidence="2" id="KW-0560">Oxidoreductase</keyword>
<dbReference type="CDD" id="cd02803">
    <property type="entry name" value="OYE_like_FMN_family"/>
    <property type="match status" value="1"/>
</dbReference>
<reference evidence="4 5" key="1">
    <citation type="submission" date="2019-04" db="EMBL/GenBank/DDBJ databases">
        <authorList>
            <person name="Hwang J.C."/>
        </authorList>
    </citation>
    <scope>NUCLEOTIDE SEQUENCE [LARGE SCALE GENOMIC DNA]</scope>
    <source>
        <strain evidence="4 5">IMCC35001</strain>
    </source>
</reference>
<dbReference type="Pfam" id="PF00724">
    <property type="entry name" value="Oxidored_FMN"/>
    <property type="match status" value="1"/>
</dbReference>
<gene>
    <name evidence="4" type="ORF">FCL40_14785</name>
</gene>
<dbReference type="InterPro" id="IPR051799">
    <property type="entry name" value="NADH_flavin_oxidoreductase"/>
</dbReference>
<dbReference type="Proteomes" id="UP000305674">
    <property type="component" value="Unassembled WGS sequence"/>
</dbReference>
<name>A0A4U1BAL7_9GAMM</name>
<keyword evidence="5" id="KW-1185">Reference proteome</keyword>
<sequence>MKSLFEQSHIGSMRLKNRFVRSATWENMTTEDGHMTDKLYAIYDELAKGEVGLIITGYANIVEEEQPNPGMMGIYDDSFINEYIKLTELVHASDARIVMQLAYGGTKTTHNVGERVIFAPSDVPERGTKTLGKAMTKEEIDYIVDAFAKAAWRAKEAGFDGVEIHGAHTYLINQFLSPYYNRREDEYGGSLENRMRFLLEIFAKMRQVVGDDFPIMVKLTASEFFEGGLTFSETRAICRTLEAAGVDAIELSGNIHGKADTLVGEEFDEHKIQQEGYFLDYGRVVSEEINVPVITVGGLSDIETLEAIAASTKIEYFAIARPLLAEPQLVQRWKEGDRSPAICERCSKCRTRRGNFCVVHNKRRAQ</sequence>
<dbReference type="PANTHER" id="PTHR43656:SF2">
    <property type="entry name" value="BINDING OXIDOREDUCTASE, PUTATIVE (AFU_ORTHOLOGUE AFUA_2G08260)-RELATED"/>
    <property type="match status" value="1"/>
</dbReference>
<dbReference type="InterPro" id="IPR013785">
    <property type="entry name" value="Aldolase_TIM"/>
</dbReference>
<dbReference type="GO" id="GO:0010181">
    <property type="term" value="F:FMN binding"/>
    <property type="evidence" value="ECO:0007669"/>
    <property type="project" value="InterPro"/>
</dbReference>
<evidence type="ECO:0000313" key="5">
    <source>
        <dbReference type="Proteomes" id="UP000305674"/>
    </source>
</evidence>
<dbReference type="AlphaFoldDB" id="A0A4U1BAL7"/>
<dbReference type="GO" id="GO:0016491">
    <property type="term" value="F:oxidoreductase activity"/>
    <property type="evidence" value="ECO:0007669"/>
    <property type="project" value="UniProtKB-KW"/>
</dbReference>
<dbReference type="PANTHER" id="PTHR43656">
    <property type="entry name" value="BINDING OXIDOREDUCTASE, PUTATIVE (AFU_ORTHOLOGUE AFUA_2G08260)-RELATED"/>
    <property type="match status" value="1"/>
</dbReference>
<comment type="caution">
    <text evidence="4">The sequence shown here is derived from an EMBL/GenBank/DDBJ whole genome shotgun (WGS) entry which is preliminary data.</text>
</comment>
<dbReference type="SUPFAM" id="SSF51395">
    <property type="entry name" value="FMN-linked oxidoreductases"/>
    <property type="match status" value="1"/>
</dbReference>
<dbReference type="EMBL" id="SWCI01000012">
    <property type="protein sequence ID" value="TKB47740.1"/>
    <property type="molecule type" value="Genomic_DNA"/>
</dbReference>
<evidence type="ECO:0000256" key="1">
    <source>
        <dbReference type="ARBA" id="ARBA00022630"/>
    </source>
</evidence>
<dbReference type="RefSeq" id="WP_136854075.1">
    <property type="nucleotide sequence ID" value="NZ_SWCI01000012.1"/>
</dbReference>
<organism evidence="4 5">
    <name type="scientific">Ferrimonas sediminicola</name>
    <dbReference type="NCBI Taxonomy" id="2569538"/>
    <lineage>
        <taxon>Bacteria</taxon>
        <taxon>Pseudomonadati</taxon>
        <taxon>Pseudomonadota</taxon>
        <taxon>Gammaproteobacteria</taxon>
        <taxon>Alteromonadales</taxon>
        <taxon>Ferrimonadaceae</taxon>
        <taxon>Ferrimonas</taxon>
    </lineage>
</organism>
<dbReference type="Gene3D" id="3.20.20.70">
    <property type="entry name" value="Aldolase class I"/>
    <property type="match status" value="1"/>
</dbReference>
<keyword evidence="1" id="KW-0285">Flavoprotein</keyword>
<accession>A0A4U1BAL7</accession>
<evidence type="ECO:0000259" key="3">
    <source>
        <dbReference type="Pfam" id="PF00724"/>
    </source>
</evidence>
<dbReference type="OrthoDB" id="8523426at2"/>
<evidence type="ECO:0000256" key="2">
    <source>
        <dbReference type="ARBA" id="ARBA00023002"/>
    </source>
</evidence>
<feature type="domain" description="NADH:flavin oxidoreductase/NADH oxidase N-terminal" evidence="3">
    <location>
        <begin position="4"/>
        <end position="336"/>
    </location>
</feature>
<evidence type="ECO:0000313" key="4">
    <source>
        <dbReference type="EMBL" id="TKB47740.1"/>
    </source>
</evidence>
<proteinExistence type="predicted"/>
<protein>
    <submittedName>
        <fullName evidence="4">NADH:flavin oxidoreductase</fullName>
    </submittedName>
</protein>